<dbReference type="SUPFAM" id="SSF48452">
    <property type="entry name" value="TPR-like"/>
    <property type="match status" value="2"/>
</dbReference>
<dbReference type="Pfam" id="PF13432">
    <property type="entry name" value="TPR_16"/>
    <property type="match status" value="2"/>
</dbReference>
<keyword evidence="3" id="KW-1185">Reference proteome</keyword>
<sequence length="487" mass="50007">MVAGGTGAVLTGAAMLLLPLLGPGAGGPDRSGGPPPAAGPAGRAMTAAATGARAALTDLTALIDDRESWLRAHPRDAAAPAAWAVLGSAYVQRGLLSGDPAAYPRAQRALDRSLAARPAGRGNTAAQLGLGALAGARGDFATAKRWGETVRKREPANAAVYPVLIEAYLGLGELPAAGTAAERLRELRPGAPALGLTARVHWARGWREDALARAREAVASAGTPAEKAGGLQALGEMAWERGEPAEAVGWYDAALAAVPGHPPSLAGRARALVALGRTAGALRDYSAALAAQPLARYALELGELYASLDRGAEADAWYATVRERAAAAARNGADETLTLARYEADHGDPDTAVTALRAAWDGGRRTAETADALGWALYRAGAAKEALPFARRAVDQGQRSARFPYHLGMIERELDQAGPARRHLAEALRIHPDFSPLWAPEAREVLEALGEPSEGGPPTAAPTAPAAGKPPTGKPPADPPAKPATGN</sequence>
<accession>A0ABT2CNW5</accession>
<organism evidence="2 3">
    <name type="scientific">Streptomyces pyxinae</name>
    <dbReference type="NCBI Taxonomy" id="2970734"/>
    <lineage>
        <taxon>Bacteria</taxon>
        <taxon>Bacillati</taxon>
        <taxon>Actinomycetota</taxon>
        <taxon>Actinomycetes</taxon>
        <taxon>Kitasatosporales</taxon>
        <taxon>Streptomycetaceae</taxon>
        <taxon>Streptomyces</taxon>
    </lineage>
</organism>
<evidence type="ECO:0000313" key="2">
    <source>
        <dbReference type="EMBL" id="MCS0639133.1"/>
    </source>
</evidence>
<feature type="compositionally biased region" description="Pro residues" evidence="1">
    <location>
        <begin position="472"/>
        <end position="487"/>
    </location>
</feature>
<gene>
    <name evidence="2" type="ORF">NX801_26515</name>
</gene>
<protein>
    <submittedName>
        <fullName evidence="2">Tetratricopeptide repeat protein</fullName>
    </submittedName>
</protein>
<dbReference type="SMART" id="SM00028">
    <property type="entry name" value="TPR"/>
    <property type="match status" value="4"/>
</dbReference>
<dbReference type="EMBL" id="JANUGQ010000031">
    <property type="protein sequence ID" value="MCS0639133.1"/>
    <property type="molecule type" value="Genomic_DNA"/>
</dbReference>
<dbReference type="InterPro" id="IPR019734">
    <property type="entry name" value="TPR_rpt"/>
</dbReference>
<feature type="compositionally biased region" description="Low complexity" evidence="1">
    <location>
        <begin position="456"/>
        <end position="471"/>
    </location>
</feature>
<feature type="region of interest" description="Disordered" evidence="1">
    <location>
        <begin position="26"/>
        <end position="45"/>
    </location>
</feature>
<reference evidence="2" key="1">
    <citation type="submission" date="2022-08" db="EMBL/GenBank/DDBJ databases">
        <authorList>
            <person name="Somphong A."/>
            <person name="Phongsopitanun W."/>
        </authorList>
    </citation>
    <scope>NUCLEOTIDE SEQUENCE</scope>
    <source>
        <strain evidence="2">LP05-1</strain>
    </source>
</reference>
<dbReference type="Gene3D" id="1.25.40.10">
    <property type="entry name" value="Tetratricopeptide repeat domain"/>
    <property type="match status" value="2"/>
</dbReference>
<dbReference type="RefSeq" id="WP_258790515.1">
    <property type="nucleotide sequence ID" value="NZ_JANUGQ010000031.1"/>
</dbReference>
<evidence type="ECO:0000256" key="1">
    <source>
        <dbReference type="SAM" id="MobiDB-lite"/>
    </source>
</evidence>
<evidence type="ECO:0000313" key="3">
    <source>
        <dbReference type="Proteomes" id="UP001431313"/>
    </source>
</evidence>
<proteinExistence type="predicted"/>
<dbReference type="Proteomes" id="UP001431313">
    <property type="component" value="Unassembled WGS sequence"/>
</dbReference>
<dbReference type="InterPro" id="IPR011990">
    <property type="entry name" value="TPR-like_helical_dom_sf"/>
</dbReference>
<comment type="caution">
    <text evidence="2">The sequence shown here is derived from an EMBL/GenBank/DDBJ whole genome shotgun (WGS) entry which is preliminary data.</text>
</comment>
<feature type="region of interest" description="Disordered" evidence="1">
    <location>
        <begin position="445"/>
        <end position="487"/>
    </location>
</feature>
<name>A0ABT2CNW5_9ACTN</name>